<dbReference type="PANTHER" id="PTHR10492">
    <property type="match status" value="1"/>
</dbReference>
<gene>
    <name evidence="1" type="ORF">ATC70_007614</name>
</gene>
<name>A0AAN7D436_9FUNG</name>
<evidence type="ECO:0000313" key="1">
    <source>
        <dbReference type="EMBL" id="KAK4509264.1"/>
    </source>
</evidence>
<sequence>MQPHYLGRMDVVCDGCGALHWDAARTTGQARSNNLFYSCCKKGKAILPLLQDPPEPLNMVKDAFGNDVCSKKFPKRYQPVTIVPDDGYPLYRRRMDGCSHVVRIRDDQNVYNDFHMTNEWVVAYNPFLSKRYNAHINVEVCASVQAIKYINKYIYKGSDQTTLKTTTTATTTATAGTAAMYQNDECAKYLNGRYISPCEAV</sequence>
<proteinExistence type="predicted"/>
<dbReference type="AlphaFoldDB" id="A0AAN7D436"/>
<dbReference type="GeneID" id="89951300"/>
<dbReference type="RefSeq" id="XP_064675930.1">
    <property type="nucleotide sequence ID" value="XM_064826873.1"/>
</dbReference>
<evidence type="ECO:0008006" key="3">
    <source>
        <dbReference type="Google" id="ProtNLM"/>
    </source>
</evidence>
<organism evidence="1 2">
    <name type="scientific">Mucor velutinosus</name>
    <dbReference type="NCBI Taxonomy" id="708070"/>
    <lineage>
        <taxon>Eukaryota</taxon>
        <taxon>Fungi</taxon>
        <taxon>Fungi incertae sedis</taxon>
        <taxon>Mucoromycota</taxon>
        <taxon>Mucoromycotina</taxon>
        <taxon>Mucoromycetes</taxon>
        <taxon>Mucorales</taxon>
        <taxon>Mucorineae</taxon>
        <taxon>Mucoraceae</taxon>
        <taxon>Mucor</taxon>
    </lineage>
</organism>
<comment type="caution">
    <text evidence="1">The sequence shown here is derived from an EMBL/GenBank/DDBJ whole genome shotgun (WGS) entry which is preliminary data.</text>
</comment>
<protein>
    <recommendedName>
        <fullName evidence="3">Helitron helicase-like domain-containing protein</fullName>
    </recommendedName>
</protein>
<accession>A0AAN7D436</accession>
<keyword evidence="2" id="KW-1185">Reference proteome</keyword>
<dbReference type="Proteomes" id="UP001304243">
    <property type="component" value="Unassembled WGS sequence"/>
</dbReference>
<dbReference type="EMBL" id="JASEJX010000039">
    <property type="protein sequence ID" value="KAK4509264.1"/>
    <property type="molecule type" value="Genomic_DNA"/>
</dbReference>
<reference evidence="1 2" key="1">
    <citation type="submission" date="2022-11" db="EMBL/GenBank/DDBJ databases">
        <title>Mucor velutinosus strain NIH1002 WGS.</title>
        <authorList>
            <person name="Subramanian P."/>
            <person name="Mullikin J.C."/>
            <person name="Segre J.A."/>
            <person name="Zelazny A.M."/>
        </authorList>
    </citation>
    <scope>NUCLEOTIDE SEQUENCE [LARGE SCALE GENOMIC DNA]</scope>
    <source>
        <strain evidence="1 2">NIH1002</strain>
    </source>
</reference>
<evidence type="ECO:0000313" key="2">
    <source>
        <dbReference type="Proteomes" id="UP001304243"/>
    </source>
</evidence>
<dbReference type="PANTHER" id="PTHR10492:SF57">
    <property type="entry name" value="ATP-DEPENDENT DNA HELICASE"/>
    <property type="match status" value="1"/>
</dbReference>